<accession>A0A9D2DXM2</accession>
<dbReference type="AlphaFoldDB" id="A0A9D2DXM2"/>
<name>A0A9D2DXM2_9FIRM</name>
<gene>
    <name evidence="1" type="ORF">H9812_07225</name>
</gene>
<protein>
    <submittedName>
        <fullName evidence="1">Uncharacterized protein</fullName>
    </submittedName>
</protein>
<evidence type="ECO:0000313" key="1">
    <source>
        <dbReference type="EMBL" id="HIZ25236.1"/>
    </source>
</evidence>
<organism evidence="1 2">
    <name type="scientific">Candidatus Gallimonas intestinigallinarum</name>
    <dbReference type="NCBI Taxonomy" id="2838604"/>
    <lineage>
        <taxon>Bacteria</taxon>
        <taxon>Bacillati</taxon>
        <taxon>Bacillota</taxon>
        <taxon>Clostridia</taxon>
        <taxon>Candidatus Gallimonas</taxon>
    </lineage>
</organism>
<reference evidence="1" key="1">
    <citation type="journal article" date="2021" name="PeerJ">
        <title>Extensive microbial diversity within the chicken gut microbiome revealed by metagenomics and culture.</title>
        <authorList>
            <person name="Gilroy R."/>
            <person name="Ravi A."/>
            <person name="Getino M."/>
            <person name="Pursley I."/>
            <person name="Horton D.L."/>
            <person name="Alikhan N.F."/>
            <person name="Baker D."/>
            <person name="Gharbi K."/>
            <person name="Hall N."/>
            <person name="Watson M."/>
            <person name="Adriaenssens E.M."/>
            <person name="Foster-Nyarko E."/>
            <person name="Jarju S."/>
            <person name="Secka A."/>
            <person name="Antonio M."/>
            <person name="Oren A."/>
            <person name="Chaudhuri R.R."/>
            <person name="La Ragione R."/>
            <person name="Hildebrand F."/>
            <person name="Pallen M.J."/>
        </authorList>
    </citation>
    <scope>NUCLEOTIDE SEQUENCE</scope>
    <source>
        <strain evidence="1">CHK33-5263</strain>
    </source>
</reference>
<dbReference type="EMBL" id="DXBS01000133">
    <property type="protein sequence ID" value="HIZ25236.1"/>
    <property type="molecule type" value="Genomic_DNA"/>
</dbReference>
<proteinExistence type="predicted"/>
<evidence type="ECO:0000313" key="2">
    <source>
        <dbReference type="Proteomes" id="UP000824044"/>
    </source>
</evidence>
<reference evidence="1" key="2">
    <citation type="submission" date="2021-04" db="EMBL/GenBank/DDBJ databases">
        <authorList>
            <person name="Gilroy R."/>
        </authorList>
    </citation>
    <scope>NUCLEOTIDE SEQUENCE</scope>
    <source>
        <strain evidence="1">CHK33-5263</strain>
    </source>
</reference>
<dbReference type="Proteomes" id="UP000824044">
    <property type="component" value="Unassembled WGS sequence"/>
</dbReference>
<sequence length="100" mass="11284">MNLSKLTESFPFPTTFDDFSAPRNVQSCFVRTLDNATLIESGGRFKRFAAPCERILILKGNGHFKYKRGELPFSEGEAFAAEGLEEYDFYGEGTFLIVKV</sequence>
<comment type="caution">
    <text evidence="1">The sequence shown here is derived from an EMBL/GenBank/DDBJ whole genome shotgun (WGS) entry which is preliminary data.</text>
</comment>